<name>A0A9D2NIH1_9FIRM</name>
<reference evidence="1" key="2">
    <citation type="submission" date="2021-04" db="EMBL/GenBank/DDBJ databases">
        <authorList>
            <person name="Gilroy R."/>
        </authorList>
    </citation>
    <scope>NUCLEOTIDE SEQUENCE</scope>
    <source>
        <strain evidence="1">USAMLcec2-132</strain>
    </source>
</reference>
<dbReference type="AlphaFoldDB" id="A0A9D2NIH1"/>
<organism evidence="1 2">
    <name type="scientific">Candidatus Eisenbergiella merdavium</name>
    <dbReference type="NCBI Taxonomy" id="2838551"/>
    <lineage>
        <taxon>Bacteria</taxon>
        <taxon>Bacillati</taxon>
        <taxon>Bacillota</taxon>
        <taxon>Clostridia</taxon>
        <taxon>Lachnospirales</taxon>
        <taxon>Lachnospiraceae</taxon>
        <taxon>Eisenbergiella</taxon>
    </lineage>
</organism>
<dbReference type="EMBL" id="DWWS01000065">
    <property type="protein sequence ID" value="HJC25448.1"/>
    <property type="molecule type" value="Genomic_DNA"/>
</dbReference>
<protein>
    <submittedName>
        <fullName evidence="1">Uncharacterized protein</fullName>
    </submittedName>
</protein>
<dbReference type="Proteomes" id="UP000823891">
    <property type="component" value="Unassembled WGS sequence"/>
</dbReference>
<evidence type="ECO:0000313" key="1">
    <source>
        <dbReference type="EMBL" id="HJC25448.1"/>
    </source>
</evidence>
<proteinExistence type="predicted"/>
<accession>A0A9D2NIH1</accession>
<comment type="caution">
    <text evidence="1">The sequence shown here is derived from an EMBL/GenBank/DDBJ whole genome shotgun (WGS) entry which is preliminary data.</text>
</comment>
<gene>
    <name evidence="1" type="ORF">H9761_17410</name>
</gene>
<sequence>MSLFHKSAKGSHSQKSVSIYQDNILIYQGKWNELPFTEKIITEYSIRFFNDPDPCYIHQDAVRVRLLAELEEKWENTYAEASTDWYAALSAYTGMDGISEVIFS</sequence>
<evidence type="ECO:0000313" key="2">
    <source>
        <dbReference type="Proteomes" id="UP000823891"/>
    </source>
</evidence>
<reference evidence="1" key="1">
    <citation type="journal article" date="2021" name="PeerJ">
        <title>Extensive microbial diversity within the chicken gut microbiome revealed by metagenomics and culture.</title>
        <authorList>
            <person name="Gilroy R."/>
            <person name="Ravi A."/>
            <person name="Getino M."/>
            <person name="Pursley I."/>
            <person name="Horton D.L."/>
            <person name="Alikhan N.F."/>
            <person name="Baker D."/>
            <person name="Gharbi K."/>
            <person name="Hall N."/>
            <person name="Watson M."/>
            <person name="Adriaenssens E.M."/>
            <person name="Foster-Nyarko E."/>
            <person name="Jarju S."/>
            <person name="Secka A."/>
            <person name="Antonio M."/>
            <person name="Oren A."/>
            <person name="Chaudhuri R.R."/>
            <person name="La Ragione R."/>
            <person name="Hildebrand F."/>
            <person name="Pallen M.J."/>
        </authorList>
    </citation>
    <scope>NUCLEOTIDE SEQUENCE</scope>
    <source>
        <strain evidence="1">USAMLcec2-132</strain>
    </source>
</reference>